<name>A0A0P1ATI2_PLAHL</name>
<dbReference type="Proteomes" id="UP000054928">
    <property type="component" value="Unassembled WGS sequence"/>
</dbReference>
<keyword evidence="2" id="KW-1185">Reference proteome</keyword>
<sequence length="52" mass="6094">MHLFNDTPTKPNLYISVTAVKDSGLYHKERPLLRLCLTVWWFDCLGRSEKLS</sequence>
<evidence type="ECO:0000313" key="1">
    <source>
        <dbReference type="EMBL" id="CEG44440.1"/>
    </source>
</evidence>
<dbReference type="EMBL" id="CCYD01001204">
    <property type="protein sequence ID" value="CEG44440.1"/>
    <property type="molecule type" value="Genomic_DNA"/>
</dbReference>
<protein>
    <submittedName>
        <fullName evidence="1">Uncharacterized protein</fullName>
    </submittedName>
</protein>
<proteinExistence type="predicted"/>
<evidence type="ECO:0000313" key="2">
    <source>
        <dbReference type="Proteomes" id="UP000054928"/>
    </source>
</evidence>
<accession>A0A0P1ATI2</accession>
<reference evidence="2" key="1">
    <citation type="submission" date="2014-09" db="EMBL/GenBank/DDBJ databases">
        <authorList>
            <person name="Sharma Rahul"/>
            <person name="Thines Marco"/>
        </authorList>
    </citation>
    <scope>NUCLEOTIDE SEQUENCE [LARGE SCALE GENOMIC DNA]</scope>
</reference>
<dbReference type="AlphaFoldDB" id="A0A0P1ATI2"/>
<dbReference type="GeneID" id="36395862"/>
<dbReference type="RefSeq" id="XP_024580809.1">
    <property type="nucleotide sequence ID" value="XM_024730542.1"/>
</dbReference>
<organism evidence="1 2">
    <name type="scientific">Plasmopara halstedii</name>
    <name type="common">Downy mildew of sunflower</name>
    <dbReference type="NCBI Taxonomy" id="4781"/>
    <lineage>
        <taxon>Eukaryota</taxon>
        <taxon>Sar</taxon>
        <taxon>Stramenopiles</taxon>
        <taxon>Oomycota</taxon>
        <taxon>Peronosporomycetes</taxon>
        <taxon>Peronosporales</taxon>
        <taxon>Peronosporaceae</taxon>
        <taxon>Plasmopara</taxon>
    </lineage>
</organism>